<dbReference type="Proteomes" id="UP000004459">
    <property type="component" value="Unassembled WGS sequence"/>
</dbReference>
<dbReference type="InterPro" id="IPR002328">
    <property type="entry name" value="ADH_Zn_CS"/>
</dbReference>
<dbReference type="PANTHER" id="PTHR43161">
    <property type="entry name" value="SORBITOL DEHYDROGENASE"/>
    <property type="match status" value="1"/>
</dbReference>
<comment type="cofactor">
    <cofactor evidence="1 6">
        <name>Zn(2+)</name>
        <dbReference type="ChEBI" id="CHEBI:29105"/>
    </cofactor>
</comment>
<dbReference type="GO" id="GO:0008270">
    <property type="term" value="F:zinc ion binding"/>
    <property type="evidence" value="ECO:0007669"/>
    <property type="project" value="InterPro"/>
</dbReference>
<dbReference type="InterPro" id="IPR011032">
    <property type="entry name" value="GroES-like_sf"/>
</dbReference>
<comment type="similarity">
    <text evidence="2 6">Belongs to the zinc-containing alcohol dehydrogenase family.</text>
</comment>
<evidence type="ECO:0000256" key="6">
    <source>
        <dbReference type="RuleBase" id="RU361277"/>
    </source>
</evidence>
<dbReference type="Gene3D" id="3.40.50.720">
    <property type="entry name" value="NAD(P)-binding Rossmann-like Domain"/>
    <property type="match status" value="1"/>
</dbReference>
<evidence type="ECO:0000256" key="5">
    <source>
        <dbReference type="ARBA" id="ARBA00023002"/>
    </source>
</evidence>
<feature type="domain" description="Enoyl reductase (ER)" evidence="7">
    <location>
        <begin position="12"/>
        <end position="342"/>
    </location>
</feature>
<dbReference type="EMBL" id="AGCK01000287">
    <property type="protein sequence ID" value="EHM40460.1"/>
    <property type="molecule type" value="Genomic_DNA"/>
</dbReference>
<dbReference type="SUPFAM" id="SSF50129">
    <property type="entry name" value="GroES-like"/>
    <property type="match status" value="1"/>
</dbReference>
<name>G9YVG6_FLAPL</name>
<protein>
    <submittedName>
        <fullName evidence="8">Putative chlorophyll synthesis pathway protein BchC</fullName>
    </submittedName>
</protein>
<dbReference type="Pfam" id="PF08240">
    <property type="entry name" value="ADH_N"/>
    <property type="match status" value="1"/>
</dbReference>
<comment type="caution">
    <text evidence="8">The sequence shown here is derived from an EMBL/GenBank/DDBJ whole genome shotgun (WGS) entry which is preliminary data.</text>
</comment>
<evidence type="ECO:0000256" key="3">
    <source>
        <dbReference type="ARBA" id="ARBA00022723"/>
    </source>
</evidence>
<evidence type="ECO:0000313" key="9">
    <source>
        <dbReference type="Proteomes" id="UP000004459"/>
    </source>
</evidence>
<dbReference type="Pfam" id="PF00107">
    <property type="entry name" value="ADH_zinc_N"/>
    <property type="match status" value="1"/>
</dbReference>
<dbReference type="Gene3D" id="3.90.180.10">
    <property type="entry name" value="Medium-chain alcohol dehydrogenases, catalytic domain"/>
    <property type="match status" value="1"/>
</dbReference>
<keyword evidence="5" id="KW-0560">Oxidoreductase</keyword>
<dbReference type="HOGENOM" id="CLU_026673_11_0_9"/>
<accession>G9YVG6</accession>
<dbReference type="InterPro" id="IPR020843">
    <property type="entry name" value="ER"/>
</dbReference>
<dbReference type="AlphaFoldDB" id="G9YVG6"/>
<dbReference type="GO" id="GO:0016491">
    <property type="term" value="F:oxidoreductase activity"/>
    <property type="evidence" value="ECO:0007669"/>
    <property type="project" value="UniProtKB-KW"/>
</dbReference>
<organism evidence="8 9">
    <name type="scientific">Flavonifractor plautii ATCC 29863</name>
    <dbReference type="NCBI Taxonomy" id="411475"/>
    <lineage>
        <taxon>Bacteria</taxon>
        <taxon>Bacillati</taxon>
        <taxon>Bacillota</taxon>
        <taxon>Clostridia</taxon>
        <taxon>Eubacteriales</taxon>
        <taxon>Oscillospiraceae</taxon>
        <taxon>Flavonifractor</taxon>
    </lineage>
</organism>
<evidence type="ECO:0000313" key="8">
    <source>
        <dbReference type="EMBL" id="EHM40460.1"/>
    </source>
</evidence>
<dbReference type="PROSITE" id="PS00059">
    <property type="entry name" value="ADH_ZINC"/>
    <property type="match status" value="1"/>
</dbReference>
<sequence length="349" mass="38132">MMQETMLQEVMTAPREIRFDRVPVPTAGPGQVLVKIKRIGICGSDIHVYHGKHPYTKYPVTQGHEVSGQVAALGEGVTQFQVGQRVTIEPQVYCGECYPCTHGKYNLCENLKVMGFQTTGTASEYFAVDASKVTALPAGMSYDEGAMLEPLAVTVHAARRAGDIAGKKVCVLGCGPIGILLVQSLKAFGAAEVMATDISDYRLELARTCGADYAVNTKTRPFGAALTECFGPDKADIIYDCAGNDTTMDQAIQNARKGSVIILVAVYAGLAHCDLAKLNDSELDLNTTMMYRHEDYVDAIRFVREGMVQLQPLMSRHFAFTDYLAAYEYIDTHQETTMKVLIDVDPSDD</sequence>
<dbReference type="InterPro" id="IPR013154">
    <property type="entry name" value="ADH-like_N"/>
</dbReference>
<gene>
    <name evidence="8" type="ORF">HMPREF0372_03531</name>
</gene>
<evidence type="ECO:0000256" key="1">
    <source>
        <dbReference type="ARBA" id="ARBA00001947"/>
    </source>
</evidence>
<dbReference type="SMART" id="SM00829">
    <property type="entry name" value="PKS_ER"/>
    <property type="match status" value="1"/>
</dbReference>
<dbReference type="InterPro" id="IPR036291">
    <property type="entry name" value="NAD(P)-bd_dom_sf"/>
</dbReference>
<dbReference type="STRING" id="292800.A4U99_17805"/>
<evidence type="ECO:0000256" key="2">
    <source>
        <dbReference type="ARBA" id="ARBA00008072"/>
    </source>
</evidence>
<evidence type="ECO:0000259" key="7">
    <source>
        <dbReference type="SMART" id="SM00829"/>
    </source>
</evidence>
<keyword evidence="3 6" id="KW-0479">Metal-binding</keyword>
<dbReference type="PATRIC" id="fig|411475.3.peg.3047"/>
<reference evidence="8 9" key="1">
    <citation type="submission" date="2011-08" db="EMBL/GenBank/DDBJ databases">
        <authorList>
            <person name="Weinstock G."/>
            <person name="Sodergren E."/>
            <person name="Clifton S."/>
            <person name="Fulton L."/>
            <person name="Fulton B."/>
            <person name="Courtney L."/>
            <person name="Fronick C."/>
            <person name="Harrison M."/>
            <person name="Strong C."/>
            <person name="Farmer C."/>
            <person name="Delahaunty K."/>
            <person name="Markovic C."/>
            <person name="Hall O."/>
            <person name="Minx P."/>
            <person name="Tomlinson C."/>
            <person name="Mitreva M."/>
            <person name="Hou S."/>
            <person name="Chen J."/>
            <person name="Wollam A."/>
            <person name="Pepin K.H."/>
            <person name="Johnson M."/>
            <person name="Bhonagiri V."/>
            <person name="Zhang X."/>
            <person name="Suruliraj S."/>
            <person name="Warren W."/>
            <person name="Chinwalla A."/>
            <person name="Mardis E.R."/>
            <person name="Wilson R.K."/>
        </authorList>
    </citation>
    <scope>NUCLEOTIDE SEQUENCE [LARGE SCALE GENOMIC DNA]</scope>
    <source>
        <strain evidence="8 9">ATCC 29863</strain>
    </source>
</reference>
<dbReference type="InterPro" id="IPR013149">
    <property type="entry name" value="ADH-like_C"/>
</dbReference>
<dbReference type="SUPFAM" id="SSF51735">
    <property type="entry name" value="NAD(P)-binding Rossmann-fold domains"/>
    <property type="match status" value="1"/>
</dbReference>
<keyword evidence="4 6" id="KW-0862">Zinc</keyword>
<proteinExistence type="inferred from homology"/>
<evidence type="ECO:0000256" key="4">
    <source>
        <dbReference type="ARBA" id="ARBA00022833"/>
    </source>
</evidence>